<name>A0A369I2C8_9BACT</name>
<reference evidence="1 2" key="1">
    <citation type="submission" date="2018-07" db="EMBL/GenBank/DDBJ databases">
        <title>Genome analysis of Runella aurantiaca.</title>
        <authorList>
            <person name="Yang X."/>
        </authorList>
    </citation>
    <scope>NUCLEOTIDE SEQUENCE [LARGE SCALE GENOMIC DNA]</scope>
    <source>
        <strain evidence="1 2">YX9</strain>
    </source>
</reference>
<comment type="caution">
    <text evidence="1">The sequence shown here is derived from an EMBL/GenBank/DDBJ whole genome shotgun (WGS) entry which is preliminary data.</text>
</comment>
<dbReference type="AlphaFoldDB" id="A0A369I2C8"/>
<evidence type="ECO:0000313" key="1">
    <source>
        <dbReference type="EMBL" id="RDB03182.1"/>
    </source>
</evidence>
<keyword evidence="2" id="KW-1185">Reference proteome</keyword>
<sequence length="77" mass="9081">MNKNNSDIDQKLVDSLFKDSTFKSSIGELKFYIVDYQYLNNSDSILEFKLQIQGQKRDTLLKGRVHKIKGNRQINNW</sequence>
<proteinExistence type="predicted"/>
<protein>
    <submittedName>
        <fullName evidence="1">Uncharacterized protein</fullName>
    </submittedName>
</protein>
<gene>
    <name evidence="1" type="ORF">DVG78_25115</name>
</gene>
<dbReference type="EMBL" id="QPIW01000030">
    <property type="protein sequence ID" value="RDB03182.1"/>
    <property type="molecule type" value="Genomic_DNA"/>
</dbReference>
<accession>A0A369I2C8</accession>
<dbReference type="Proteomes" id="UP000253141">
    <property type="component" value="Unassembled WGS sequence"/>
</dbReference>
<organism evidence="1 2">
    <name type="scientific">Runella aurantiaca</name>
    <dbReference type="NCBI Taxonomy" id="2282308"/>
    <lineage>
        <taxon>Bacteria</taxon>
        <taxon>Pseudomonadati</taxon>
        <taxon>Bacteroidota</taxon>
        <taxon>Cytophagia</taxon>
        <taxon>Cytophagales</taxon>
        <taxon>Spirosomataceae</taxon>
        <taxon>Runella</taxon>
    </lineage>
</organism>
<evidence type="ECO:0000313" key="2">
    <source>
        <dbReference type="Proteomes" id="UP000253141"/>
    </source>
</evidence>